<organism evidence="10 11">
    <name type="scientific">Saguinus oedipus</name>
    <name type="common">Cotton-top tamarin</name>
    <name type="synonym">Oedipomidas oedipus</name>
    <dbReference type="NCBI Taxonomy" id="9490"/>
    <lineage>
        <taxon>Eukaryota</taxon>
        <taxon>Metazoa</taxon>
        <taxon>Chordata</taxon>
        <taxon>Craniata</taxon>
        <taxon>Vertebrata</taxon>
        <taxon>Euteleostomi</taxon>
        <taxon>Mammalia</taxon>
        <taxon>Eutheria</taxon>
        <taxon>Euarchontoglires</taxon>
        <taxon>Primates</taxon>
        <taxon>Haplorrhini</taxon>
        <taxon>Platyrrhini</taxon>
        <taxon>Cebidae</taxon>
        <taxon>Callitrichinae</taxon>
        <taxon>Saguinus</taxon>
    </lineage>
</organism>
<dbReference type="Proteomes" id="UP001266305">
    <property type="component" value="Unassembled WGS sequence"/>
</dbReference>
<keyword evidence="2 8" id="KW-0812">Transmembrane</keyword>
<keyword evidence="7" id="KW-0807">Transducer</keyword>
<feature type="transmembrane region" description="Helical" evidence="8">
    <location>
        <begin position="106"/>
        <end position="129"/>
    </location>
</feature>
<keyword evidence="4" id="KW-0297">G-protein coupled receptor</keyword>
<dbReference type="InterPro" id="IPR000276">
    <property type="entry name" value="GPCR_Rhodpsn"/>
</dbReference>
<gene>
    <name evidence="10" type="ORF">P7K49_021329</name>
</gene>
<dbReference type="SUPFAM" id="SSF81321">
    <property type="entry name" value="Family A G protein-coupled receptor-like"/>
    <property type="match status" value="1"/>
</dbReference>
<evidence type="ECO:0000256" key="1">
    <source>
        <dbReference type="ARBA" id="ARBA00004651"/>
    </source>
</evidence>
<sequence length="320" mass="36085">MNQTLNSSRTAEPALSHFRGGAAHTVYLVVSSLAMFTCLCGMAGNGMVIWLLGFRMRRTPFYIYILNLAAADLLFLFCMASMLSLETQPLANAVNKVHELMKRLKYFGYTAGLSLLTAISTQRCLSVLFPIWFKCHRPQHLSAWVCTLLWVLCLLMNVVTSSFCSKFLLFNEKWCFRMDVAQASLIMGVLTPLMTLSSLTLFVRVRRSSQQWRRQPTRLFVVTLTSVLVFLVCSLPLGIYWFLLFWLQLPPKMMFLGFGLSRLSSSVSSSANPVIYFLVGSRRSHRLQGSLGAVLQRALREEPELGSEQMPTMATNEMGA</sequence>
<dbReference type="PANTHER" id="PTHR11334:SF57">
    <property type="entry name" value="MAS-RELATED G-PROTEIN COUPLED RECEPTOR MEMBER D"/>
    <property type="match status" value="1"/>
</dbReference>
<evidence type="ECO:0000256" key="2">
    <source>
        <dbReference type="ARBA" id="ARBA00022692"/>
    </source>
</evidence>
<keyword evidence="6" id="KW-0675">Receptor</keyword>
<dbReference type="CDD" id="cd15108">
    <property type="entry name" value="7tmA_MrgprD"/>
    <property type="match status" value="1"/>
</dbReference>
<dbReference type="PRINTS" id="PR00237">
    <property type="entry name" value="GPCRRHODOPSN"/>
</dbReference>
<proteinExistence type="predicted"/>
<dbReference type="InterPro" id="IPR017452">
    <property type="entry name" value="GPCR_Rhodpsn_7TM"/>
</dbReference>
<evidence type="ECO:0000256" key="4">
    <source>
        <dbReference type="ARBA" id="ARBA00023040"/>
    </source>
</evidence>
<evidence type="ECO:0000259" key="9">
    <source>
        <dbReference type="PROSITE" id="PS50262"/>
    </source>
</evidence>
<evidence type="ECO:0000256" key="6">
    <source>
        <dbReference type="ARBA" id="ARBA00023170"/>
    </source>
</evidence>
<dbReference type="InterPro" id="IPR026234">
    <property type="entry name" value="MRGPCRFAMILY"/>
</dbReference>
<feature type="transmembrane region" description="Helical" evidence="8">
    <location>
        <begin position="141"/>
        <end position="163"/>
    </location>
</feature>
<dbReference type="PANTHER" id="PTHR11334">
    <property type="entry name" value="MAS-RELATED G-PROTEIN COUPLED RECEPTOR"/>
    <property type="match status" value="1"/>
</dbReference>
<reference evidence="10 11" key="1">
    <citation type="submission" date="2023-05" db="EMBL/GenBank/DDBJ databases">
        <title>B98-5 Cell Line De Novo Hybrid Assembly: An Optical Mapping Approach.</title>
        <authorList>
            <person name="Kananen K."/>
            <person name="Auerbach J.A."/>
            <person name="Kautto E."/>
            <person name="Blachly J.S."/>
        </authorList>
    </citation>
    <scope>NUCLEOTIDE SEQUENCE [LARGE SCALE GENOMIC DNA]</scope>
    <source>
        <strain evidence="10">B95-8</strain>
        <tissue evidence="10">Cell line</tissue>
    </source>
</reference>
<comment type="subcellular location">
    <subcellularLocation>
        <location evidence="1">Cell membrane</location>
        <topology evidence="1">Multi-pass membrane protein</topology>
    </subcellularLocation>
</comment>
<keyword evidence="11" id="KW-1185">Reference proteome</keyword>
<dbReference type="Gene3D" id="1.20.1070.10">
    <property type="entry name" value="Rhodopsin 7-helix transmembrane proteins"/>
    <property type="match status" value="1"/>
</dbReference>
<comment type="caution">
    <text evidence="10">The sequence shown here is derived from an EMBL/GenBank/DDBJ whole genome shotgun (WGS) entry which is preliminary data.</text>
</comment>
<dbReference type="Pfam" id="PF00001">
    <property type="entry name" value="7tm_1"/>
    <property type="match status" value="1"/>
</dbReference>
<dbReference type="PROSITE" id="PS50262">
    <property type="entry name" value="G_PROTEIN_RECEP_F1_2"/>
    <property type="match status" value="1"/>
</dbReference>
<feature type="transmembrane region" description="Helical" evidence="8">
    <location>
        <begin position="183"/>
        <end position="205"/>
    </location>
</feature>
<dbReference type="EMBL" id="JASSZA010000010">
    <property type="protein sequence ID" value="KAK2099981.1"/>
    <property type="molecule type" value="Genomic_DNA"/>
</dbReference>
<feature type="transmembrane region" description="Helical" evidence="8">
    <location>
        <begin position="217"/>
        <end position="243"/>
    </location>
</feature>
<evidence type="ECO:0000313" key="10">
    <source>
        <dbReference type="EMBL" id="KAK2099981.1"/>
    </source>
</evidence>
<feature type="domain" description="G-protein coupled receptors family 1 profile" evidence="9">
    <location>
        <begin position="44"/>
        <end position="276"/>
    </location>
</feature>
<feature type="transmembrane region" description="Helical" evidence="8">
    <location>
        <begin position="26"/>
        <end position="54"/>
    </location>
</feature>
<evidence type="ECO:0000256" key="3">
    <source>
        <dbReference type="ARBA" id="ARBA00022989"/>
    </source>
</evidence>
<feature type="transmembrane region" description="Helical" evidence="8">
    <location>
        <begin position="61"/>
        <end position="83"/>
    </location>
</feature>
<evidence type="ECO:0000313" key="11">
    <source>
        <dbReference type="Proteomes" id="UP001266305"/>
    </source>
</evidence>
<accession>A0ABQ9UT39</accession>
<evidence type="ECO:0000256" key="5">
    <source>
        <dbReference type="ARBA" id="ARBA00023136"/>
    </source>
</evidence>
<keyword evidence="3 8" id="KW-1133">Transmembrane helix</keyword>
<dbReference type="PRINTS" id="PR02110">
    <property type="entry name" value="MRGPCRD"/>
</dbReference>
<protein>
    <recommendedName>
        <fullName evidence="9">G-protein coupled receptors family 1 profile domain-containing protein</fullName>
    </recommendedName>
</protein>
<name>A0ABQ9UT39_SAGOE</name>
<evidence type="ECO:0000256" key="8">
    <source>
        <dbReference type="SAM" id="Phobius"/>
    </source>
</evidence>
<keyword evidence="5 8" id="KW-0472">Membrane</keyword>
<dbReference type="PRINTS" id="PR02108">
    <property type="entry name" value="MRGPCRFAMILY"/>
</dbReference>
<dbReference type="InterPro" id="IPR026232">
    <property type="entry name" value="MRGPCRD"/>
</dbReference>
<evidence type="ECO:0000256" key="7">
    <source>
        <dbReference type="ARBA" id="ARBA00023224"/>
    </source>
</evidence>